<proteinExistence type="predicted"/>
<name>A0A4S4LI48_9AGAM</name>
<evidence type="ECO:0000256" key="1">
    <source>
        <dbReference type="ARBA" id="ARBA00004141"/>
    </source>
</evidence>
<comment type="caution">
    <text evidence="7">The sequence shown here is derived from an EMBL/GenBank/DDBJ whole genome shotgun (WGS) entry which is preliminary data.</text>
</comment>
<keyword evidence="8" id="KW-1185">Reference proteome</keyword>
<evidence type="ECO:0000256" key="3">
    <source>
        <dbReference type="ARBA" id="ARBA00022989"/>
    </source>
</evidence>
<feature type="region of interest" description="Disordered" evidence="5">
    <location>
        <begin position="1"/>
        <end position="34"/>
    </location>
</feature>
<keyword evidence="3 6" id="KW-1133">Transmembrane helix</keyword>
<keyword evidence="4 6" id="KW-0472">Membrane</keyword>
<protein>
    <recommendedName>
        <fullName evidence="9">MFS general substrate transporter</fullName>
    </recommendedName>
</protein>
<feature type="transmembrane region" description="Helical" evidence="6">
    <location>
        <begin position="463"/>
        <end position="484"/>
    </location>
</feature>
<feature type="transmembrane region" description="Helical" evidence="6">
    <location>
        <begin position="48"/>
        <end position="68"/>
    </location>
</feature>
<feature type="compositionally biased region" description="Polar residues" evidence="5">
    <location>
        <begin position="11"/>
        <end position="20"/>
    </location>
</feature>
<reference evidence="7 8" key="1">
    <citation type="submission" date="2019-02" db="EMBL/GenBank/DDBJ databases">
        <title>Genome sequencing of the rare red list fungi Bondarzewia mesenterica.</title>
        <authorList>
            <person name="Buettner E."/>
            <person name="Kellner H."/>
        </authorList>
    </citation>
    <scope>NUCLEOTIDE SEQUENCE [LARGE SCALE GENOMIC DNA]</scope>
    <source>
        <strain evidence="7 8">DSM 108281</strain>
    </source>
</reference>
<keyword evidence="2 6" id="KW-0812">Transmembrane</keyword>
<dbReference type="SUPFAM" id="SSF103473">
    <property type="entry name" value="MFS general substrate transporter"/>
    <property type="match status" value="1"/>
</dbReference>
<dbReference type="GO" id="GO:0016020">
    <property type="term" value="C:membrane"/>
    <property type="evidence" value="ECO:0007669"/>
    <property type="project" value="UniProtKB-SubCell"/>
</dbReference>
<evidence type="ECO:0000256" key="2">
    <source>
        <dbReference type="ARBA" id="ARBA00022692"/>
    </source>
</evidence>
<dbReference type="PANTHER" id="PTHR23294">
    <property type="entry name" value="ET TRANSLATION PRODUCT-RELATED"/>
    <property type="match status" value="1"/>
</dbReference>
<feature type="transmembrane region" description="Helical" evidence="6">
    <location>
        <begin position="303"/>
        <end position="323"/>
    </location>
</feature>
<comment type="subcellular location">
    <subcellularLocation>
        <location evidence="1">Membrane</location>
        <topology evidence="1">Multi-pass membrane protein</topology>
    </subcellularLocation>
</comment>
<feature type="transmembrane region" description="Helical" evidence="6">
    <location>
        <begin position="335"/>
        <end position="356"/>
    </location>
</feature>
<feature type="transmembrane region" description="Helical" evidence="6">
    <location>
        <begin position="207"/>
        <end position="225"/>
    </location>
</feature>
<gene>
    <name evidence="7" type="ORF">EW146_g7968</name>
</gene>
<organism evidence="7 8">
    <name type="scientific">Bondarzewia mesenterica</name>
    <dbReference type="NCBI Taxonomy" id="1095465"/>
    <lineage>
        <taxon>Eukaryota</taxon>
        <taxon>Fungi</taxon>
        <taxon>Dikarya</taxon>
        <taxon>Basidiomycota</taxon>
        <taxon>Agaricomycotina</taxon>
        <taxon>Agaricomycetes</taxon>
        <taxon>Russulales</taxon>
        <taxon>Bondarzewiaceae</taxon>
        <taxon>Bondarzewia</taxon>
    </lineage>
</organism>
<dbReference type="InterPro" id="IPR036259">
    <property type="entry name" value="MFS_trans_sf"/>
</dbReference>
<evidence type="ECO:0000313" key="7">
    <source>
        <dbReference type="EMBL" id="THH11682.1"/>
    </source>
</evidence>
<dbReference type="PANTHER" id="PTHR23294:SF59">
    <property type="entry name" value="UNC93-LIKE PROTEIN C922.05C"/>
    <property type="match status" value="1"/>
</dbReference>
<feature type="transmembrane region" description="Helical" evidence="6">
    <location>
        <begin position="80"/>
        <end position="104"/>
    </location>
</feature>
<dbReference type="OrthoDB" id="196103at2759"/>
<evidence type="ECO:0000256" key="6">
    <source>
        <dbReference type="SAM" id="Phobius"/>
    </source>
</evidence>
<feature type="transmembrane region" description="Helical" evidence="6">
    <location>
        <begin position="271"/>
        <end position="291"/>
    </location>
</feature>
<evidence type="ECO:0000256" key="5">
    <source>
        <dbReference type="SAM" id="MobiDB-lite"/>
    </source>
</evidence>
<accession>A0A4S4LI48</accession>
<evidence type="ECO:0008006" key="9">
    <source>
        <dbReference type="Google" id="ProtNLM"/>
    </source>
</evidence>
<evidence type="ECO:0000256" key="4">
    <source>
        <dbReference type="ARBA" id="ARBA00023136"/>
    </source>
</evidence>
<sequence length="523" mass="57087">MSACIPELHGGQSQTESRAASITGDRVGESDSDMPPANVKTHWYRSSLFQIWIVGCVFFCAPGMYNALSSLGAGGLATPWYANATAAAGYVFMAVLCITGGLLVSKIGLTKALLISSTGDIIYAGSLYLNSKNGTQWFLMLEPPSAETASCTPSKAPSSLVRILYPSFTVLTEPVAQSHRVFYPVGGAIIFGLNHSTDSSGGVSLKTYLVIIGIMCAGPFIAVNLSPPHKVQRTDGKPIIFRKTYFRPPFILPLHSQSLKEWFAIVSSPKMWLLFPLFFTSWFYGSYIGTLETQYFNVRTRSLTAFVTPFGDILGGICIGYFLDWKWLTENQRARAAFVFLMALNLGLWIWTAVITKYLQDNQPVIDWTSSSFGRTWAPFIMFEFATMATQATLYWIVSFRAFTHALLLHSSSRTDAFLGTLMFASVSKDVNTLSYITGSLRGVECAGQAVAYGIKSTNTSDWISIGLNIGLFVLSIPFAWVVIKDIGKEGVDNTIGVVVGSEQDAGDGEYVKEKAGLDVESV</sequence>
<dbReference type="AlphaFoldDB" id="A0A4S4LI48"/>
<dbReference type="InterPro" id="IPR051617">
    <property type="entry name" value="UNC-93-like_regulator"/>
</dbReference>
<dbReference type="EMBL" id="SGPL01000502">
    <property type="protein sequence ID" value="THH11682.1"/>
    <property type="molecule type" value="Genomic_DNA"/>
</dbReference>
<feature type="transmembrane region" description="Helical" evidence="6">
    <location>
        <begin position="377"/>
        <end position="398"/>
    </location>
</feature>
<evidence type="ECO:0000313" key="8">
    <source>
        <dbReference type="Proteomes" id="UP000310158"/>
    </source>
</evidence>
<dbReference type="Proteomes" id="UP000310158">
    <property type="component" value="Unassembled WGS sequence"/>
</dbReference>